<dbReference type="HOGENOM" id="CLU_2317102_0_0_3"/>
<reference evidence="1 2" key="1">
    <citation type="submission" date="2012-04" db="EMBL/GenBank/DDBJ databases">
        <authorList>
            <person name="Genoscope - CEA"/>
        </authorList>
    </citation>
    <scope>NUCLEOTIDE SEQUENCE [LARGE SCALE GENOMIC DNA]</scope>
    <source>
        <strain evidence="1 2">9443</strain>
    </source>
</reference>
<proteinExistence type="predicted"/>
<gene>
    <name evidence="1" type="ORF">MICAC_4610013</name>
</gene>
<sequence length="99" mass="10266">MCMVRSQKSIGGAVGARLGNAPYKIGVLLRSAFGIALQSMCMVRSPESTGGAAGATLGNAPYGDGVLLRSAFGIALQLLQQHIVLCMGTNPEPNHRIIL</sequence>
<dbReference type="Proteomes" id="UP000003480">
    <property type="component" value="Unassembled WGS sequence"/>
</dbReference>
<organism evidence="1 2">
    <name type="scientific">Microcystis aeruginosa PCC 9443</name>
    <dbReference type="NCBI Taxonomy" id="1160281"/>
    <lineage>
        <taxon>Bacteria</taxon>
        <taxon>Bacillati</taxon>
        <taxon>Cyanobacteriota</taxon>
        <taxon>Cyanophyceae</taxon>
        <taxon>Oscillatoriophycideae</taxon>
        <taxon>Chroococcales</taxon>
        <taxon>Microcystaceae</taxon>
        <taxon>Microcystis</taxon>
    </lineage>
</organism>
<dbReference type="EMBL" id="CAIJ01000403">
    <property type="protein sequence ID" value="CCI03471.1"/>
    <property type="molecule type" value="Genomic_DNA"/>
</dbReference>
<evidence type="ECO:0000313" key="2">
    <source>
        <dbReference type="Proteomes" id="UP000003480"/>
    </source>
</evidence>
<accession>I4G6B0</accession>
<dbReference type="AlphaFoldDB" id="I4G6B0"/>
<protein>
    <submittedName>
        <fullName evidence="1">Uncharacterized protein</fullName>
    </submittedName>
</protein>
<name>I4G6B0_MICAE</name>
<evidence type="ECO:0000313" key="1">
    <source>
        <dbReference type="EMBL" id="CCI03471.1"/>
    </source>
</evidence>
<comment type="caution">
    <text evidence="1">The sequence shown here is derived from an EMBL/GenBank/DDBJ whole genome shotgun (WGS) entry which is preliminary data.</text>
</comment>